<name>B6SHF3_MAIZE</name>
<sequence length="44" mass="4628">MQSQIRSVIGAPDSEQDLSGGALDCPVPLEDKASNGRLLQYPNG</sequence>
<accession>B6SHF3</accession>
<evidence type="ECO:0000256" key="1">
    <source>
        <dbReference type="SAM" id="MobiDB-lite"/>
    </source>
</evidence>
<organism evidence="2">
    <name type="scientific">Zea mays</name>
    <name type="common">Maize</name>
    <dbReference type="NCBI Taxonomy" id="4577"/>
    <lineage>
        <taxon>Eukaryota</taxon>
        <taxon>Viridiplantae</taxon>
        <taxon>Streptophyta</taxon>
        <taxon>Embryophyta</taxon>
        <taxon>Tracheophyta</taxon>
        <taxon>Spermatophyta</taxon>
        <taxon>Magnoliopsida</taxon>
        <taxon>Liliopsida</taxon>
        <taxon>Poales</taxon>
        <taxon>Poaceae</taxon>
        <taxon>PACMAD clade</taxon>
        <taxon>Panicoideae</taxon>
        <taxon>Andropogonodae</taxon>
        <taxon>Andropogoneae</taxon>
        <taxon>Tripsacinae</taxon>
        <taxon>Zea</taxon>
    </lineage>
</organism>
<protein>
    <submittedName>
        <fullName evidence="2">Uncharacterized protein</fullName>
    </submittedName>
</protein>
<proteinExistence type="evidence at transcript level"/>
<dbReference type="AlphaFoldDB" id="B6SHF3"/>
<reference evidence="2" key="1">
    <citation type="journal article" date="2009" name="Plant Mol. Biol.">
        <title>Insights into corn genes derived from large-scale cDNA sequencing.</title>
        <authorList>
            <person name="Alexandrov N.N."/>
            <person name="Brover V.V."/>
            <person name="Freidin S."/>
            <person name="Troukhan M.E."/>
            <person name="Tatarinova T.V."/>
            <person name="Zhang H."/>
            <person name="Swaller T.J."/>
            <person name="Lu Y.P."/>
            <person name="Bouck J."/>
            <person name="Flavell R.B."/>
            <person name="Feldmann K.A."/>
        </authorList>
    </citation>
    <scope>NUCLEOTIDE SEQUENCE</scope>
</reference>
<dbReference type="EMBL" id="EU952168">
    <property type="protein sequence ID" value="ACG24286.1"/>
    <property type="molecule type" value="mRNA"/>
</dbReference>
<feature type="region of interest" description="Disordered" evidence="1">
    <location>
        <begin position="1"/>
        <end position="44"/>
    </location>
</feature>
<evidence type="ECO:0000313" key="2">
    <source>
        <dbReference type="EMBL" id="ACG24286.1"/>
    </source>
</evidence>